<dbReference type="FunFam" id="3.40.50.300:FF:000098">
    <property type="entry name" value="Probable GTP-binding protein EngB"/>
    <property type="match status" value="1"/>
</dbReference>
<dbReference type="HOGENOM" id="CLU_033732_1_0_6"/>
<evidence type="ECO:0000256" key="8">
    <source>
        <dbReference type="ARBA" id="ARBA00023210"/>
    </source>
</evidence>
<evidence type="ECO:0000256" key="4">
    <source>
        <dbReference type="ARBA" id="ARBA00022723"/>
    </source>
</evidence>
<evidence type="ECO:0000256" key="6">
    <source>
        <dbReference type="ARBA" id="ARBA00022842"/>
    </source>
</evidence>
<dbReference type="AlphaFoldDB" id="E8LJ28"/>
<dbReference type="EMBL" id="AEVO01000034">
    <property type="protein sequence ID" value="EFY07452.1"/>
    <property type="molecule type" value="Genomic_DNA"/>
</dbReference>
<evidence type="ECO:0000256" key="1">
    <source>
        <dbReference type="ARBA" id="ARBA00001946"/>
    </source>
</evidence>
<dbReference type="OrthoDB" id="9804921at2"/>
<protein>
    <recommendedName>
        <fullName evidence="10">Probable GTP-binding protein EngB</fullName>
    </recommendedName>
</protein>
<dbReference type="SUPFAM" id="SSF52540">
    <property type="entry name" value="P-loop containing nucleoside triphosphate hydrolases"/>
    <property type="match status" value="1"/>
</dbReference>
<comment type="function">
    <text evidence="10">Necessary for normal cell division and for the maintenance of normal septation.</text>
</comment>
<gene>
    <name evidence="10" type="primary">engB</name>
    <name evidence="12" type="synonym">ysxC</name>
    <name evidence="12" type="ORF">HMPREF9444_00701</name>
</gene>
<evidence type="ECO:0000313" key="13">
    <source>
        <dbReference type="Proteomes" id="UP000018458"/>
    </source>
</evidence>
<evidence type="ECO:0000256" key="5">
    <source>
        <dbReference type="ARBA" id="ARBA00022741"/>
    </source>
</evidence>
<keyword evidence="7 10" id="KW-0342">GTP-binding</keyword>
<dbReference type="STRING" id="762983.HMPREF9444_00701"/>
<dbReference type="SMR" id="E8LJ28"/>
<evidence type="ECO:0000256" key="7">
    <source>
        <dbReference type="ARBA" id="ARBA00023134"/>
    </source>
</evidence>
<evidence type="ECO:0000256" key="10">
    <source>
        <dbReference type="HAMAP-Rule" id="MF_00321"/>
    </source>
</evidence>
<keyword evidence="9 10" id="KW-0131">Cell cycle</keyword>
<keyword evidence="5 10" id="KW-0547">Nucleotide-binding</keyword>
<proteinExistence type="inferred from homology"/>
<evidence type="ECO:0000256" key="2">
    <source>
        <dbReference type="ARBA" id="ARBA00009638"/>
    </source>
</evidence>
<dbReference type="Pfam" id="PF01926">
    <property type="entry name" value="MMR_HSR1"/>
    <property type="match status" value="1"/>
</dbReference>
<evidence type="ECO:0000256" key="3">
    <source>
        <dbReference type="ARBA" id="ARBA00022618"/>
    </source>
</evidence>
<dbReference type="Proteomes" id="UP000018458">
    <property type="component" value="Unassembled WGS sequence"/>
</dbReference>
<keyword evidence="3 10" id="KW-0132">Cell division</keyword>
<dbReference type="CDD" id="cd01876">
    <property type="entry name" value="YihA_EngB"/>
    <property type="match status" value="1"/>
</dbReference>
<accession>E8LJ28</accession>
<dbReference type="RefSeq" id="WP_009142916.1">
    <property type="nucleotide sequence ID" value="NZ_GL830971.1"/>
</dbReference>
<feature type="domain" description="EngB-type G" evidence="11">
    <location>
        <begin position="31"/>
        <end position="205"/>
    </location>
</feature>
<dbReference type="PROSITE" id="PS51706">
    <property type="entry name" value="G_ENGB"/>
    <property type="match status" value="1"/>
</dbReference>
<dbReference type="eggNOG" id="COG0218">
    <property type="taxonomic scope" value="Bacteria"/>
</dbReference>
<evidence type="ECO:0000256" key="9">
    <source>
        <dbReference type="ARBA" id="ARBA00023306"/>
    </source>
</evidence>
<dbReference type="NCBIfam" id="TIGR03598">
    <property type="entry name" value="GTPase_YsxC"/>
    <property type="match status" value="1"/>
</dbReference>
<dbReference type="GO" id="GO:0000917">
    <property type="term" value="P:division septum assembly"/>
    <property type="evidence" value="ECO:0007669"/>
    <property type="project" value="UniProtKB-KW"/>
</dbReference>
<dbReference type="Gene3D" id="3.40.50.300">
    <property type="entry name" value="P-loop containing nucleotide triphosphate hydrolases"/>
    <property type="match status" value="1"/>
</dbReference>
<dbReference type="GO" id="GO:0005829">
    <property type="term" value="C:cytosol"/>
    <property type="evidence" value="ECO:0007669"/>
    <property type="project" value="TreeGrafter"/>
</dbReference>
<name>E8LJ28_SUCHY</name>
<evidence type="ECO:0000259" key="11">
    <source>
        <dbReference type="PROSITE" id="PS51706"/>
    </source>
</evidence>
<dbReference type="HAMAP" id="MF_00321">
    <property type="entry name" value="GTPase_EngB"/>
    <property type="match status" value="1"/>
</dbReference>
<reference evidence="12 13" key="1">
    <citation type="submission" date="2011-01" db="EMBL/GenBank/DDBJ databases">
        <authorList>
            <person name="Weinstock G."/>
            <person name="Sodergren E."/>
            <person name="Clifton S."/>
            <person name="Fulton L."/>
            <person name="Fulton B."/>
            <person name="Courtney L."/>
            <person name="Fronick C."/>
            <person name="Harrison M."/>
            <person name="Strong C."/>
            <person name="Farmer C."/>
            <person name="Delahaunty K."/>
            <person name="Markovic C."/>
            <person name="Hall O."/>
            <person name="Minx P."/>
            <person name="Tomlinson C."/>
            <person name="Mitreva M."/>
            <person name="Hou S."/>
            <person name="Chen J."/>
            <person name="Wollam A."/>
            <person name="Pepin K.H."/>
            <person name="Johnson M."/>
            <person name="Bhonagiri V."/>
            <person name="Zhang X."/>
            <person name="Suruliraj S."/>
            <person name="Warren W."/>
            <person name="Chinwalla A."/>
            <person name="Mardis E.R."/>
            <person name="Wilson R.K."/>
        </authorList>
    </citation>
    <scope>NUCLEOTIDE SEQUENCE [LARGE SCALE GENOMIC DNA]</scope>
    <source>
        <strain evidence="13">DSM 22608 / JCM 16073 / KCTC 15190 / YIT 12066</strain>
    </source>
</reference>
<comment type="caution">
    <text evidence="12">The sequence shown here is derived from an EMBL/GenBank/DDBJ whole genome shotgun (WGS) entry which is preliminary data.</text>
</comment>
<comment type="cofactor">
    <cofactor evidence="1">
        <name>Mg(2+)</name>
        <dbReference type="ChEBI" id="CHEBI:18420"/>
    </cofactor>
</comment>
<dbReference type="GO" id="GO:0046872">
    <property type="term" value="F:metal ion binding"/>
    <property type="evidence" value="ECO:0007669"/>
    <property type="project" value="UniProtKB-KW"/>
</dbReference>
<dbReference type="PANTHER" id="PTHR11649:SF13">
    <property type="entry name" value="ENGB-TYPE G DOMAIN-CONTAINING PROTEIN"/>
    <property type="match status" value="1"/>
</dbReference>
<keyword evidence="4" id="KW-0479">Metal-binding</keyword>
<keyword evidence="13" id="KW-1185">Reference proteome</keyword>
<comment type="similarity">
    <text evidence="2 10">Belongs to the TRAFAC class TrmE-Era-EngA-EngB-Septin-like GTPase superfamily. EngB GTPase family.</text>
</comment>
<dbReference type="InterPro" id="IPR019987">
    <property type="entry name" value="GTP-bd_ribosome_bio_YsxC"/>
</dbReference>
<evidence type="ECO:0000313" key="12">
    <source>
        <dbReference type="EMBL" id="EFY07452.1"/>
    </source>
</evidence>
<dbReference type="InterPro" id="IPR006073">
    <property type="entry name" value="GTP-bd"/>
</dbReference>
<sequence length="215" mass="23960">MEQAPAVPILDFRQTKFVTSAPDIRQMPPDNGIEIAFAGRSNSGKSSSINAICDQKHLAKTSSTPGRTRLINLFAVQANKFLVDLPGYGYAAVPEAMKKQWQKSMSEYLQKRKALRGIVITMDIRHPLKDHDRLILDWSTAANLPAIILLTKADKLGVNARSKALKEVKLLLSEFDGSFTVIPFSAWRGIGVDETRKLLSMWYSSFQPIEENANV</sequence>
<keyword evidence="6" id="KW-0460">Magnesium</keyword>
<dbReference type="PANTHER" id="PTHR11649">
    <property type="entry name" value="MSS1/TRME-RELATED GTP-BINDING PROTEIN"/>
    <property type="match status" value="1"/>
</dbReference>
<dbReference type="InterPro" id="IPR030393">
    <property type="entry name" value="G_ENGB_dom"/>
</dbReference>
<organism evidence="12 13">
    <name type="scientific">Succinatimonas hippei (strain DSM 22608 / JCM 16073 / KCTC 15190 / YIT 12066)</name>
    <dbReference type="NCBI Taxonomy" id="762983"/>
    <lineage>
        <taxon>Bacteria</taxon>
        <taxon>Pseudomonadati</taxon>
        <taxon>Pseudomonadota</taxon>
        <taxon>Gammaproteobacteria</taxon>
        <taxon>Aeromonadales</taxon>
        <taxon>Succinivibrionaceae</taxon>
        <taxon>Succinatimonas</taxon>
    </lineage>
</organism>
<dbReference type="GO" id="GO:0005525">
    <property type="term" value="F:GTP binding"/>
    <property type="evidence" value="ECO:0007669"/>
    <property type="project" value="UniProtKB-UniRule"/>
</dbReference>
<keyword evidence="8 10" id="KW-0717">Septation</keyword>
<dbReference type="InterPro" id="IPR027417">
    <property type="entry name" value="P-loop_NTPase"/>
</dbReference>